<proteinExistence type="predicted"/>
<reference evidence="2 4" key="2">
    <citation type="journal article" date="2011" name="PLoS Biol.">
        <title>Modernizing reference genome assemblies.</title>
        <authorList>
            <person name="Church D.M."/>
            <person name="Schneider V.A."/>
            <person name="Graves T."/>
            <person name="Auger K."/>
            <person name="Cunningham F."/>
            <person name="Bouk N."/>
            <person name="Chen H.C."/>
            <person name="Agarwala R."/>
            <person name="McLaren W.M."/>
            <person name="Ritchie G.R."/>
            <person name="Albracht D."/>
            <person name="Kremitzki M."/>
            <person name="Rock S."/>
            <person name="Kotkiewicz H."/>
            <person name="Kremitzki C."/>
            <person name="Wollam A."/>
            <person name="Trani L."/>
            <person name="Fulton L."/>
            <person name="Fulton R."/>
            <person name="Matthews L."/>
            <person name="Whitehead S."/>
            <person name="Chow W."/>
            <person name="Torrance J."/>
            <person name="Dunn M."/>
            <person name="Harden G."/>
            <person name="Threadgold G."/>
            <person name="Wood J."/>
            <person name="Collins J."/>
            <person name="Heath P."/>
            <person name="Griffiths G."/>
            <person name="Pelan S."/>
            <person name="Grafham D."/>
            <person name="Eichler E.E."/>
            <person name="Weinstock G."/>
            <person name="Mardis E.R."/>
            <person name="Wilson R.K."/>
            <person name="Howe K."/>
            <person name="Flicek P."/>
            <person name="Hubbard T."/>
        </authorList>
    </citation>
    <scope>NUCLEOTIDE SEQUENCE [LARGE SCALE GENOMIC DNA]</scope>
    <source>
        <strain evidence="2 4">C57BL/6J</strain>
    </source>
</reference>
<dbReference type="Antibodypedia" id="2796">
    <property type="antibodies" value="306 antibodies from 34 providers"/>
</dbReference>
<evidence type="ECO:0000313" key="4">
    <source>
        <dbReference type="Proteomes" id="UP000000589"/>
    </source>
</evidence>
<dbReference type="HOGENOM" id="CLU_3159804_0_0_1"/>
<dbReference type="AGR" id="MGI:1351658"/>
<sequence length="48" mass="5065">MPKGPKQQPPEPEWIGDGEGTSPADVLSAKPWGNTPLIPASGSRGRRI</sequence>
<evidence type="ECO:0000313" key="3">
    <source>
        <dbReference type="MGI" id="MGI:1351658"/>
    </source>
</evidence>
<keyword evidence="4" id="KW-1185">Reference proteome</keyword>
<name>G3UYI0_MOUSE</name>
<reference evidence="2" key="3">
    <citation type="submission" date="2025-08" db="UniProtKB">
        <authorList>
            <consortium name="Ensembl"/>
        </authorList>
    </citation>
    <scope>IDENTIFICATION</scope>
    <source>
        <strain evidence="2">C57BL/6J</strain>
    </source>
</reference>
<dbReference type="Proteomes" id="UP000000589">
    <property type="component" value="Chromosome 17"/>
</dbReference>
<dbReference type="MGI" id="MGI:1351658">
    <property type="gene designation" value="Abcf1"/>
</dbReference>
<feature type="region of interest" description="Disordered" evidence="1">
    <location>
        <begin position="1"/>
        <end position="48"/>
    </location>
</feature>
<evidence type="ECO:0000256" key="1">
    <source>
        <dbReference type="SAM" id="MobiDB-lite"/>
    </source>
</evidence>
<dbReference type="ExpressionAtlas" id="G3UYI0">
    <property type="expression patterns" value="baseline and differential"/>
</dbReference>
<organism evidence="2 4">
    <name type="scientific">Mus musculus</name>
    <name type="common">Mouse</name>
    <dbReference type="NCBI Taxonomy" id="10090"/>
    <lineage>
        <taxon>Eukaryota</taxon>
        <taxon>Metazoa</taxon>
        <taxon>Chordata</taxon>
        <taxon>Craniata</taxon>
        <taxon>Vertebrata</taxon>
        <taxon>Euteleostomi</taxon>
        <taxon>Mammalia</taxon>
        <taxon>Eutheria</taxon>
        <taxon>Euarchontoglires</taxon>
        <taxon>Glires</taxon>
        <taxon>Rodentia</taxon>
        <taxon>Myomorpha</taxon>
        <taxon>Muroidea</taxon>
        <taxon>Muridae</taxon>
        <taxon>Murinae</taxon>
        <taxon>Mus</taxon>
        <taxon>Mus</taxon>
    </lineage>
</organism>
<dbReference type="Bgee" id="ENSMUSG00000038762">
    <property type="expression patterns" value="Expressed in retinal neural layer and 262 other cell types or tissues"/>
</dbReference>
<gene>
    <name evidence="2 3" type="primary">Abcf1</name>
</gene>
<accession>G3UYI0</accession>
<dbReference type="Ensembl" id="ENSMUST00000172661.2">
    <property type="protein sequence ID" value="ENSMUSP00000134092.2"/>
    <property type="gene ID" value="ENSMUSG00000038762.16"/>
</dbReference>
<reference evidence="2 4" key="1">
    <citation type="journal article" date="2009" name="PLoS Biol.">
        <title>Lineage-specific biology revealed by a finished genome assembly of the mouse.</title>
        <authorList>
            <consortium name="Mouse Genome Sequencing Consortium"/>
            <person name="Church D.M."/>
            <person name="Goodstadt L."/>
            <person name="Hillier L.W."/>
            <person name="Zody M.C."/>
            <person name="Goldstein S."/>
            <person name="She X."/>
            <person name="Bult C.J."/>
            <person name="Agarwala R."/>
            <person name="Cherry J.L."/>
            <person name="DiCuccio M."/>
            <person name="Hlavina W."/>
            <person name="Kapustin Y."/>
            <person name="Meric P."/>
            <person name="Maglott D."/>
            <person name="Birtle Z."/>
            <person name="Marques A.C."/>
            <person name="Graves T."/>
            <person name="Zhou S."/>
            <person name="Teague B."/>
            <person name="Potamousis K."/>
            <person name="Churas C."/>
            <person name="Place M."/>
            <person name="Herschleb J."/>
            <person name="Runnheim R."/>
            <person name="Forrest D."/>
            <person name="Amos-Landgraf J."/>
            <person name="Schwartz D.C."/>
            <person name="Cheng Z."/>
            <person name="Lindblad-Toh K."/>
            <person name="Eichler E.E."/>
            <person name="Ponting C.P."/>
        </authorList>
    </citation>
    <scope>NUCLEOTIDE SEQUENCE [LARGE SCALE GENOMIC DNA]</scope>
    <source>
        <strain evidence="2 4">C57BL/6J</strain>
    </source>
</reference>
<dbReference type="AlphaFoldDB" id="G3UYI0"/>
<dbReference type="VEuPathDB" id="HostDB:ENSMUSG00000038762"/>
<dbReference type="GeneTree" id="ENSGT00940000158329"/>
<evidence type="ECO:0000313" key="2">
    <source>
        <dbReference type="Ensembl" id="ENSMUSP00000134092.2"/>
    </source>
</evidence>
<protein>
    <submittedName>
        <fullName evidence="2">ATP-binding cassette, sub-family F member 1</fullName>
    </submittedName>
</protein>
<reference evidence="2" key="4">
    <citation type="submission" date="2025-09" db="UniProtKB">
        <authorList>
            <consortium name="Ensembl"/>
        </authorList>
    </citation>
    <scope>IDENTIFICATION</scope>
    <source>
        <strain evidence="2">C57BL/6J</strain>
    </source>
</reference>